<dbReference type="InterPro" id="IPR006175">
    <property type="entry name" value="YjgF/YER057c/UK114"/>
</dbReference>
<feature type="compositionally biased region" description="Basic and acidic residues" evidence="1">
    <location>
        <begin position="103"/>
        <end position="118"/>
    </location>
</feature>
<dbReference type="SUPFAM" id="SSF55298">
    <property type="entry name" value="YjgF-like"/>
    <property type="match status" value="1"/>
</dbReference>
<feature type="region of interest" description="Disordered" evidence="1">
    <location>
        <begin position="97"/>
        <end position="158"/>
    </location>
</feature>
<keyword evidence="3" id="KW-1185">Reference proteome</keyword>
<organism evidence="2 3">
    <name type="scientific">Pelagibius litoralis</name>
    <dbReference type="NCBI Taxonomy" id="374515"/>
    <lineage>
        <taxon>Bacteria</taxon>
        <taxon>Pseudomonadati</taxon>
        <taxon>Pseudomonadota</taxon>
        <taxon>Alphaproteobacteria</taxon>
        <taxon>Rhodospirillales</taxon>
        <taxon>Rhodovibrionaceae</taxon>
        <taxon>Pelagibius</taxon>
    </lineage>
</organism>
<accession>A0A967F1I0</accession>
<evidence type="ECO:0008006" key="4">
    <source>
        <dbReference type="Google" id="ProtNLM"/>
    </source>
</evidence>
<dbReference type="RefSeq" id="WP_167229065.1">
    <property type="nucleotide sequence ID" value="NZ_JAAQPH010000022.1"/>
</dbReference>
<dbReference type="EMBL" id="JAAQPH010000022">
    <property type="protein sequence ID" value="NIA71433.1"/>
    <property type="molecule type" value="Genomic_DNA"/>
</dbReference>
<protein>
    <recommendedName>
        <fullName evidence="4">Enamine deaminase RidA, house cleaning of reactive enamine intermediates, YjgF/YER057c/UK114 family</fullName>
    </recommendedName>
</protein>
<reference evidence="2" key="1">
    <citation type="submission" date="2020-03" db="EMBL/GenBank/DDBJ databases">
        <title>Genome of Pelagibius litoralis DSM 21314T.</title>
        <authorList>
            <person name="Wang G."/>
        </authorList>
    </citation>
    <scope>NUCLEOTIDE SEQUENCE</scope>
    <source>
        <strain evidence="2">DSM 21314</strain>
    </source>
</reference>
<gene>
    <name evidence="2" type="ORF">HBA54_22830</name>
</gene>
<dbReference type="Gene3D" id="3.30.1330.40">
    <property type="entry name" value="RutC-like"/>
    <property type="match status" value="1"/>
</dbReference>
<evidence type="ECO:0000256" key="1">
    <source>
        <dbReference type="SAM" id="MobiDB-lite"/>
    </source>
</evidence>
<sequence length="158" mass="17288">MKENRLVIERVHGPAKGRCLATSYEGLVYAVAYDPVPTPNIKEQTKNALDFLDQRLAEADSDKKAILQATVYLHDMTMKAEMDDVWCDWIGPRALEAQPLARAPERDARTAPGRELEPRSPLSVPPHARGKAPGRAVGATAKHGSPARVGIDPQPPSY</sequence>
<dbReference type="PANTHER" id="PTHR47328">
    <property type="match status" value="1"/>
</dbReference>
<proteinExistence type="predicted"/>
<dbReference type="InterPro" id="IPR035709">
    <property type="entry name" value="YoaB-like"/>
</dbReference>
<dbReference type="InterPro" id="IPR035959">
    <property type="entry name" value="RutC-like_sf"/>
</dbReference>
<dbReference type="Proteomes" id="UP000761264">
    <property type="component" value="Unassembled WGS sequence"/>
</dbReference>
<evidence type="ECO:0000313" key="2">
    <source>
        <dbReference type="EMBL" id="NIA71433.1"/>
    </source>
</evidence>
<dbReference type="Pfam" id="PF01042">
    <property type="entry name" value="Ribonuc_L-PSP"/>
    <property type="match status" value="1"/>
</dbReference>
<dbReference type="PANTHER" id="PTHR47328:SF1">
    <property type="entry name" value="RUTC FAMILY PROTEIN YOAB"/>
    <property type="match status" value="1"/>
</dbReference>
<comment type="caution">
    <text evidence="2">The sequence shown here is derived from an EMBL/GenBank/DDBJ whole genome shotgun (WGS) entry which is preliminary data.</text>
</comment>
<name>A0A967F1I0_9PROT</name>
<evidence type="ECO:0000313" key="3">
    <source>
        <dbReference type="Proteomes" id="UP000761264"/>
    </source>
</evidence>
<dbReference type="AlphaFoldDB" id="A0A967F1I0"/>